<dbReference type="InterPro" id="IPR036291">
    <property type="entry name" value="NAD(P)-bd_dom_sf"/>
</dbReference>
<dbReference type="SUPFAM" id="SSF50129">
    <property type="entry name" value="GroES-like"/>
    <property type="match status" value="1"/>
</dbReference>
<dbReference type="Gene3D" id="3.90.180.10">
    <property type="entry name" value="Medium-chain alcohol dehydrogenases, catalytic domain"/>
    <property type="match status" value="1"/>
</dbReference>
<dbReference type="Pfam" id="PF00107">
    <property type="entry name" value="ADH_zinc_N"/>
    <property type="match status" value="1"/>
</dbReference>
<dbReference type="PANTHER" id="PTHR44154">
    <property type="entry name" value="QUINONE OXIDOREDUCTASE"/>
    <property type="match status" value="1"/>
</dbReference>
<proteinExistence type="predicted"/>
<keyword evidence="1" id="KW-0521">NADP</keyword>
<gene>
    <name evidence="3" type="ORF">SK069_16705</name>
</gene>
<accession>A0ABU4VQN7</accession>
<dbReference type="PANTHER" id="PTHR44154:SF1">
    <property type="entry name" value="QUINONE OXIDOREDUCTASE"/>
    <property type="match status" value="1"/>
</dbReference>
<sequence length="322" mass="33642">MRAVYVESFNAEDPAAAVVVGEQPEPQLPGEDWTVVTVKAASINHHDVFSLTGVALKAGQLPMILGTDAAGVTEDGREVVVHGVVNDPQWLGDEALDPGLSLFSEHHPGTLAERVAVPKRNLLPKPAGLSFEEAACLPTAWLTAYRMLFTQAGVQPGQTVLVQGSAGGLSTALITLAAAAGVTVWATGRSAEKRAFAEAHGAAATFEPGARLPDRVDAVMDSVGEATWKHSLRSLRKGGAMVVSGGTAGYTAEAEVARIFALNLRIIGSTMGTRAELEQLIAFLAAKGITPDIDDVLPLEDAPRAFAKMASGDIRGKVVLRP</sequence>
<dbReference type="InterPro" id="IPR011032">
    <property type="entry name" value="GroES-like_sf"/>
</dbReference>
<dbReference type="RefSeq" id="WP_319955392.1">
    <property type="nucleotide sequence ID" value="NZ_JAXAVX010000012.1"/>
</dbReference>
<name>A0ABU4VQN7_9ACTN</name>
<dbReference type="Proteomes" id="UP001277761">
    <property type="component" value="Unassembled WGS sequence"/>
</dbReference>
<reference evidence="3 4" key="1">
    <citation type="submission" date="2023-11" db="EMBL/GenBank/DDBJ databases">
        <authorList>
            <person name="Xu M."/>
            <person name="Jiang T."/>
        </authorList>
    </citation>
    <scope>NUCLEOTIDE SEQUENCE [LARGE SCALE GENOMIC DNA]</scope>
    <source>
        <strain evidence="3 4">SD</strain>
    </source>
</reference>
<dbReference type="InterPro" id="IPR013149">
    <property type="entry name" value="ADH-like_C"/>
</dbReference>
<dbReference type="SUPFAM" id="SSF51735">
    <property type="entry name" value="NAD(P)-binding Rossmann-fold domains"/>
    <property type="match status" value="1"/>
</dbReference>
<evidence type="ECO:0000256" key="1">
    <source>
        <dbReference type="ARBA" id="ARBA00022857"/>
    </source>
</evidence>
<organism evidence="3 4">
    <name type="scientific">Patulibacter brassicae</name>
    <dbReference type="NCBI Taxonomy" id="1705717"/>
    <lineage>
        <taxon>Bacteria</taxon>
        <taxon>Bacillati</taxon>
        <taxon>Actinomycetota</taxon>
        <taxon>Thermoleophilia</taxon>
        <taxon>Solirubrobacterales</taxon>
        <taxon>Patulibacteraceae</taxon>
        <taxon>Patulibacter</taxon>
    </lineage>
</organism>
<comment type="caution">
    <text evidence="3">The sequence shown here is derived from an EMBL/GenBank/DDBJ whole genome shotgun (WGS) entry which is preliminary data.</text>
</comment>
<evidence type="ECO:0000259" key="2">
    <source>
        <dbReference type="SMART" id="SM00829"/>
    </source>
</evidence>
<feature type="domain" description="Enoyl reductase (ER)" evidence="2">
    <location>
        <begin position="12"/>
        <end position="320"/>
    </location>
</feature>
<evidence type="ECO:0000313" key="4">
    <source>
        <dbReference type="Proteomes" id="UP001277761"/>
    </source>
</evidence>
<protein>
    <submittedName>
        <fullName evidence="3">Zinc-binding dehydrogenase</fullName>
    </submittedName>
</protein>
<dbReference type="EMBL" id="JAXAVX010000012">
    <property type="protein sequence ID" value="MDX8153241.1"/>
    <property type="molecule type" value="Genomic_DNA"/>
</dbReference>
<dbReference type="SMART" id="SM00829">
    <property type="entry name" value="PKS_ER"/>
    <property type="match status" value="1"/>
</dbReference>
<dbReference type="InterPro" id="IPR013154">
    <property type="entry name" value="ADH-like_N"/>
</dbReference>
<dbReference type="Pfam" id="PF08240">
    <property type="entry name" value="ADH_N"/>
    <property type="match status" value="1"/>
</dbReference>
<keyword evidence="4" id="KW-1185">Reference proteome</keyword>
<dbReference type="InterPro" id="IPR051603">
    <property type="entry name" value="Zinc-ADH_QOR/CCCR"/>
</dbReference>
<dbReference type="InterPro" id="IPR020843">
    <property type="entry name" value="ER"/>
</dbReference>
<evidence type="ECO:0000313" key="3">
    <source>
        <dbReference type="EMBL" id="MDX8153241.1"/>
    </source>
</evidence>